<proteinExistence type="inferred from homology"/>
<dbReference type="InterPro" id="IPR036962">
    <property type="entry name" value="Glyco_hydro_3_N_sf"/>
</dbReference>
<dbReference type="InterPro" id="IPR001764">
    <property type="entry name" value="Glyco_hydro_3_N"/>
</dbReference>
<gene>
    <name evidence="5" type="ORF">H9892_00090</name>
</gene>
<dbReference type="SUPFAM" id="SSF52279">
    <property type="entry name" value="Beta-D-glucan exohydrolase, C-terminal domain"/>
    <property type="match status" value="1"/>
</dbReference>
<dbReference type="EMBL" id="DXHS01000004">
    <property type="protein sequence ID" value="HIW01729.1"/>
    <property type="molecule type" value="Genomic_DNA"/>
</dbReference>
<dbReference type="Pfam" id="PF00933">
    <property type="entry name" value="Glyco_hydro_3"/>
    <property type="match status" value="1"/>
</dbReference>
<dbReference type="PANTHER" id="PTHR42715">
    <property type="entry name" value="BETA-GLUCOSIDASE"/>
    <property type="match status" value="1"/>
</dbReference>
<protein>
    <submittedName>
        <fullName evidence="5">Glycoside hydrolase family 3 C-terminal domain-containing protein</fullName>
    </submittedName>
</protein>
<dbReference type="InterPro" id="IPR026891">
    <property type="entry name" value="Fn3-like"/>
</dbReference>
<evidence type="ECO:0000256" key="2">
    <source>
        <dbReference type="ARBA" id="ARBA00022801"/>
    </source>
</evidence>
<dbReference type="PRINTS" id="PR00133">
    <property type="entry name" value="GLHYDRLASE3"/>
</dbReference>
<evidence type="ECO:0000256" key="1">
    <source>
        <dbReference type="ARBA" id="ARBA00005336"/>
    </source>
</evidence>
<comment type="caution">
    <text evidence="5">The sequence shown here is derived from an EMBL/GenBank/DDBJ whole genome shotgun (WGS) entry which is preliminary data.</text>
</comment>
<comment type="similarity">
    <text evidence="1">Belongs to the glycosyl hydrolase 3 family.</text>
</comment>
<dbReference type="InterPro" id="IPR036881">
    <property type="entry name" value="Glyco_hydro_3_C_sf"/>
</dbReference>
<feature type="domain" description="Fibronectin type III-like" evidence="4">
    <location>
        <begin position="436"/>
        <end position="519"/>
    </location>
</feature>
<dbReference type="InterPro" id="IPR050288">
    <property type="entry name" value="Cellulose_deg_GH3"/>
</dbReference>
<evidence type="ECO:0000256" key="3">
    <source>
        <dbReference type="SAM" id="Phobius"/>
    </source>
</evidence>
<dbReference type="PANTHER" id="PTHR42715:SF10">
    <property type="entry name" value="BETA-GLUCOSIDASE"/>
    <property type="match status" value="1"/>
</dbReference>
<keyword evidence="2 5" id="KW-0378">Hydrolase</keyword>
<accession>A0A9D1TQS5</accession>
<dbReference type="Proteomes" id="UP000823990">
    <property type="component" value="Unassembled WGS sequence"/>
</dbReference>
<dbReference type="SMART" id="SM01217">
    <property type="entry name" value="Fn3_like"/>
    <property type="match status" value="1"/>
</dbReference>
<keyword evidence="3" id="KW-0812">Transmembrane</keyword>
<keyword evidence="3" id="KW-1133">Transmembrane helix</keyword>
<dbReference type="InterPro" id="IPR017853">
    <property type="entry name" value="GH"/>
</dbReference>
<name>A0A9D1TQS5_9FIRM</name>
<dbReference type="AlphaFoldDB" id="A0A9D1TQS5"/>
<organism evidence="5 6">
    <name type="scientific">Candidatus Protoclostridium stercorigallinarum</name>
    <dbReference type="NCBI Taxonomy" id="2838741"/>
    <lineage>
        <taxon>Bacteria</taxon>
        <taxon>Bacillati</taxon>
        <taxon>Bacillota</taxon>
        <taxon>Clostridia</taxon>
        <taxon>Candidatus Protoclostridium</taxon>
    </lineage>
</organism>
<dbReference type="GO" id="GO:0005975">
    <property type="term" value="P:carbohydrate metabolic process"/>
    <property type="evidence" value="ECO:0007669"/>
    <property type="project" value="InterPro"/>
</dbReference>
<keyword evidence="3" id="KW-0472">Membrane</keyword>
<dbReference type="GO" id="GO:0004553">
    <property type="term" value="F:hydrolase activity, hydrolyzing O-glycosyl compounds"/>
    <property type="evidence" value="ECO:0007669"/>
    <property type="project" value="InterPro"/>
</dbReference>
<dbReference type="Pfam" id="PF14310">
    <property type="entry name" value="Fn3-like"/>
    <property type="match status" value="1"/>
</dbReference>
<sequence length="968" mass="104759">MEKRKGKVLPIILISVFAFLLAVTLVVDILIFGVFGDQLDKAFVAVKTDEEKVAEATANGLAVAEDIQDEGTVLLENNGALPLAVSSSSATPVNLLGYRAYDPVYGGTGSGGSSYDENRVDFSTALNNAGFAVNPDLAEVYEDFASGGGNTFAVNFSVNEPAATQDLATAMEQDYIYTGDASFDAMKEYSDIAIVVIARAGGEGNDLPVSMAELTEYAPDQAKHYLELNSAEQSLIDNAKATFGTVIIVINSSNAMELGFIEDGDGGKDAVGDVDAALWIGGPGDVGFVSVANVLKGSVNPSGRTADIYPYAVETIPSYYNFGEFEYTNSVDSVKRPESSAAVGKPAYLIEYQEGIYVGYKYYETRTSYDYTTREGEERTGLDYDDVVQYPFGYGLSYTDFSWEVSGLREEGTMNGNTEFTVTVDVTNNGDVAGKDVVEVYVTAPYRSASAGGSGIQKSAVTLVGFAKTELIQPEDSAEVEISFTAEDLASYDDLKYYSTTGSYVLEEGDYVISVRSDSHTVKGGSYTYTLEENVVFNDEENAKGVSADFVGKRESDAVLAVNRFDDARGEVEYMTRDSWNIVPGTDREATAEQLEAFENALVIDESEYVNASDVAPVLGADHGEDNVVIEDLFGKDYDDPLWEDLLDQLTLDDMRSILGANGWGCKAIDSIGLAQIYDMDGPSGISYVFDAFMGTVTYETVRYPGTVVLASSWNTALGTAFGDAISKEGDAWKVSGWYAPGANIHRNPFLGRNFEYYSEDGELSAAMCGAVVGAAQDNGMYCYVKHFALNELELNRHYGLCTWSTEQAMREIYFRPFEAAVKDGNSTGMMSSYNNIGTTWAGASKALLTYVLRNEWGFEGTVLTDNNEEHGFMSIEKAILAGGTTLLYGWGTKQLETLSASASGQLLMREACHRYLYTVGNSYAVGYEYEMPFWRKLAIGLSVAAYVIFAAGVAAGVVILLKRGKSE</sequence>
<dbReference type="Pfam" id="PF01915">
    <property type="entry name" value="Glyco_hydro_3_C"/>
    <property type="match status" value="1"/>
</dbReference>
<reference evidence="5" key="2">
    <citation type="submission" date="2021-04" db="EMBL/GenBank/DDBJ databases">
        <authorList>
            <person name="Gilroy R."/>
        </authorList>
    </citation>
    <scope>NUCLEOTIDE SEQUENCE</scope>
    <source>
        <strain evidence="5">12435</strain>
    </source>
</reference>
<dbReference type="SUPFAM" id="SSF51445">
    <property type="entry name" value="(Trans)glycosidases"/>
    <property type="match status" value="1"/>
</dbReference>
<feature type="transmembrane region" description="Helical" evidence="3">
    <location>
        <begin position="938"/>
        <end position="962"/>
    </location>
</feature>
<dbReference type="Gene3D" id="3.20.20.300">
    <property type="entry name" value="Glycoside hydrolase, family 3, N-terminal domain"/>
    <property type="match status" value="1"/>
</dbReference>
<feature type="transmembrane region" description="Helical" evidence="3">
    <location>
        <begin position="12"/>
        <end position="35"/>
    </location>
</feature>
<dbReference type="Gene3D" id="3.40.50.1700">
    <property type="entry name" value="Glycoside hydrolase family 3 C-terminal domain"/>
    <property type="match status" value="1"/>
</dbReference>
<dbReference type="InterPro" id="IPR013783">
    <property type="entry name" value="Ig-like_fold"/>
</dbReference>
<reference evidence="5" key="1">
    <citation type="journal article" date="2021" name="PeerJ">
        <title>Extensive microbial diversity within the chicken gut microbiome revealed by metagenomics and culture.</title>
        <authorList>
            <person name="Gilroy R."/>
            <person name="Ravi A."/>
            <person name="Getino M."/>
            <person name="Pursley I."/>
            <person name="Horton D.L."/>
            <person name="Alikhan N.F."/>
            <person name="Baker D."/>
            <person name="Gharbi K."/>
            <person name="Hall N."/>
            <person name="Watson M."/>
            <person name="Adriaenssens E.M."/>
            <person name="Foster-Nyarko E."/>
            <person name="Jarju S."/>
            <person name="Secka A."/>
            <person name="Antonio M."/>
            <person name="Oren A."/>
            <person name="Chaudhuri R.R."/>
            <person name="La Ragione R."/>
            <person name="Hildebrand F."/>
            <person name="Pallen M.J."/>
        </authorList>
    </citation>
    <scope>NUCLEOTIDE SEQUENCE</scope>
    <source>
        <strain evidence="5">12435</strain>
    </source>
</reference>
<evidence type="ECO:0000313" key="6">
    <source>
        <dbReference type="Proteomes" id="UP000823990"/>
    </source>
</evidence>
<dbReference type="InterPro" id="IPR002772">
    <property type="entry name" value="Glyco_hydro_3_C"/>
</dbReference>
<evidence type="ECO:0000313" key="5">
    <source>
        <dbReference type="EMBL" id="HIW01729.1"/>
    </source>
</evidence>
<evidence type="ECO:0000259" key="4">
    <source>
        <dbReference type="SMART" id="SM01217"/>
    </source>
</evidence>
<dbReference type="Gene3D" id="2.60.40.10">
    <property type="entry name" value="Immunoglobulins"/>
    <property type="match status" value="1"/>
</dbReference>